<keyword evidence="2" id="KW-0472">Membrane</keyword>
<dbReference type="GO" id="GO:0005737">
    <property type="term" value="C:cytoplasm"/>
    <property type="evidence" value="ECO:0007669"/>
    <property type="project" value="TreeGrafter"/>
</dbReference>
<dbReference type="Gene3D" id="3.50.50.60">
    <property type="entry name" value="FAD/NAD(P)-binding domain"/>
    <property type="match status" value="1"/>
</dbReference>
<gene>
    <name evidence="4" type="ORF">GGR95_000448</name>
</gene>
<dbReference type="EMBL" id="JACIEI010000001">
    <property type="protein sequence ID" value="MBB3992829.1"/>
    <property type="molecule type" value="Genomic_DNA"/>
</dbReference>
<dbReference type="Proteomes" id="UP000530268">
    <property type="component" value="Unassembled WGS sequence"/>
</dbReference>
<dbReference type="PANTHER" id="PTHR13847">
    <property type="entry name" value="SARCOSINE DEHYDROGENASE-RELATED"/>
    <property type="match status" value="1"/>
</dbReference>
<keyword evidence="2" id="KW-1133">Transmembrane helix</keyword>
<evidence type="ECO:0000313" key="4">
    <source>
        <dbReference type="EMBL" id="MBB3992829.1"/>
    </source>
</evidence>
<accession>A0A7W6E1Y7</accession>
<dbReference type="AlphaFoldDB" id="A0A7W6E1Y7"/>
<keyword evidence="5" id="KW-1185">Reference proteome</keyword>
<reference evidence="4 5" key="1">
    <citation type="submission" date="2020-08" db="EMBL/GenBank/DDBJ databases">
        <title>Genomic Encyclopedia of Type Strains, Phase IV (KMG-IV): sequencing the most valuable type-strain genomes for metagenomic binning, comparative biology and taxonomic classification.</title>
        <authorList>
            <person name="Goeker M."/>
        </authorList>
    </citation>
    <scope>NUCLEOTIDE SEQUENCE [LARGE SCALE GENOMIC DNA]</scope>
    <source>
        <strain evidence="4 5">DSM 102234</strain>
    </source>
</reference>
<sequence>MRTPTRSSYDVVIIGGAIYGSSVAWWLTQMAGFDGTVLVVERDPTYTFASTSHTNSCIRQQFSNATNIQVSQFGAQFIRNFRSFMGDNPDVPNLTLQSFGYLYLADTPEFTQSLQRSQAVQSALGTATRHMSRDEIAQAYPFYQLDDILAGNHNLVDEGYFDGGTMFDWFKRSARAAGIEFVHAEVTAITRKGDRVNSVTLSDGTDIACGTVVNASGPRAAATAQMAGLEIPVVPRKRYTFVFDAAQPLDIDLPLTIDPSGVHVRSDGKYYMAGCPPEDDYDAAYDDFDFDHSLWENKVWPAIATRIPQFEAVKVINEWVGHYAYNTLDQNALLGRAQSCPNFIFVNGFSGHGLQQAPAIGRGIAELITYGTYRSLDLSAFDVNRTHRNESFLETAII</sequence>
<dbReference type="InterPro" id="IPR036188">
    <property type="entry name" value="FAD/NAD-bd_sf"/>
</dbReference>
<dbReference type="Pfam" id="PF01266">
    <property type="entry name" value="DAO"/>
    <property type="match status" value="1"/>
</dbReference>
<feature type="domain" description="FAD dependent oxidoreductase" evidence="3">
    <location>
        <begin position="10"/>
        <end position="367"/>
    </location>
</feature>
<dbReference type="PANTHER" id="PTHR13847:SF287">
    <property type="entry name" value="FAD-DEPENDENT OXIDOREDUCTASE DOMAIN-CONTAINING PROTEIN 1"/>
    <property type="match status" value="1"/>
</dbReference>
<name>A0A7W6E1Y7_9RHOB</name>
<dbReference type="GO" id="GO:0032981">
    <property type="term" value="P:mitochondrial respiratory chain complex I assembly"/>
    <property type="evidence" value="ECO:0007669"/>
    <property type="project" value="TreeGrafter"/>
</dbReference>
<evidence type="ECO:0000259" key="3">
    <source>
        <dbReference type="Pfam" id="PF01266"/>
    </source>
</evidence>
<evidence type="ECO:0000256" key="1">
    <source>
        <dbReference type="ARBA" id="ARBA00023002"/>
    </source>
</evidence>
<keyword evidence="1" id="KW-0560">Oxidoreductase</keyword>
<dbReference type="GO" id="GO:0016491">
    <property type="term" value="F:oxidoreductase activity"/>
    <property type="evidence" value="ECO:0007669"/>
    <property type="project" value="UniProtKB-KW"/>
</dbReference>
<evidence type="ECO:0000313" key="5">
    <source>
        <dbReference type="Proteomes" id="UP000530268"/>
    </source>
</evidence>
<dbReference type="Gene3D" id="3.30.9.10">
    <property type="entry name" value="D-Amino Acid Oxidase, subunit A, domain 2"/>
    <property type="match status" value="1"/>
</dbReference>
<evidence type="ECO:0000256" key="2">
    <source>
        <dbReference type="SAM" id="Phobius"/>
    </source>
</evidence>
<keyword evidence="2" id="KW-0812">Transmembrane</keyword>
<dbReference type="SUPFAM" id="SSF51905">
    <property type="entry name" value="FAD/NAD(P)-binding domain"/>
    <property type="match status" value="1"/>
</dbReference>
<protein>
    <submittedName>
        <fullName evidence="4">Glycine/D-amino acid oxidase-like deaminating enzyme</fullName>
    </submittedName>
</protein>
<organism evidence="4 5">
    <name type="scientific">Sulfitobacter undariae</name>
    <dbReference type="NCBI Taxonomy" id="1563671"/>
    <lineage>
        <taxon>Bacteria</taxon>
        <taxon>Pseudomonadati</taxon>
        <taxon>Pseudomonadota</taxon>
        <taxon>Alphaproteobacteria</taxon>
        <taxon>Rhodobacterales</taxon>
        <taxon>Roseobacteraceae</taxon>
        <taxon>Sulfitobacter</taxon>
    </lineage>
</organism>
<feature type="transmembrane region" description="Helical" evidence="2">
    <location>
        <begin position="7"/>
        <end position="27"/>
    </location>
</feature>
<dbReference type="RefSeq" id="WP_184562295.1">
    <property type="nucleotide sequence ID" value="NZ_JACIEI010000001.1"/>
</dbReference>
<dbReference type="InterPro" id="IPR006076">
    <property type="entry name" value="FAD-dep_OxRdtase"/>
</dbReference>
<comment type="caution">
    <text evidence="4">The sequence shown here is derived from an EMBL/GenBank/DDBJ whole genome shotgun (WGS) entry which is preliminary data.</text>
</comment>
<proteinExistence type="predicted"/>